<keyword evidence="3 7" id="KW-0812">Transmembrane</keyword>
<accession>A0A223XQJ2</accession>
<evidence type="ECO:0000313" key="8">
    <source>
        <dbReference type="EMBL" id="MQR26871.1"/>
    </source>
</evidence>
<dbReference type="PROSITE" id="PS50928">
    <property type="entry name" value="ABC_TM1"/>
    <property type="match status" value="1"/>
</dbReference>
<sequence>MNVPFLIQTFWSAIKAVPITLLITGASLLIGLPLGFLLAWIKIRKIRILYPLVVAYTSLMRATPMVLLILLFYSTLPSLLNVLVNQKLHWNVKVFDTNPIIYAIIVFALIAVANLSEVFRSAILTIDPGQKEAALMVGLTPIQAYYRIIIPQALVSAVPNIGNLTLNILKGTSLAFMMTVQEVTAVAKTAASYTYDYTEAYIDIFIIYFILGTILQIIFKYLERYLGRHKLRGTVV</sequence>
<dbReference type="AlphaFoldDB" id="A0A223XQJ2"/>
<dbReference type="PANTHER" id="PTHR30614:SF0">
    <property type="entry name" value="L-CYSTINE TRANSPORT SYSTEM PERMEASE PROTEIN TCYL"/>
    <property type="match status" value="1"/>
</dbReference>
<dbReference type="OrthoDB" id="9805999at2"/>
<dbReference type="RefSeq" id="WP_011679100.1">
    <property type="nucleotide sequence ID" value="NZ_AP017936.1"/>
</dbReference>
<comment type="caution">
    <text evidence="8">The sequence shown here is derived from an EMBL/GenBank/DDBJ whole genome shotgun (WGS) entry which is preliminary data.</text>
</comment>
<feature type="transmembrane region" description="Helical" evidence="7">
    <location>
        <begin position="200"/>
        <end position="222"/>
    </location>
</feature>
<feature type="transmembrane region" description="Helical" evidence="7">
    <location>
        <begin position="20"/>
        <end position="41"/>
    </location>
</feature>
<dbReference type="Pfam" id="PF00528">
    <property type="entry name" value="BPD_transp_1"/>
    <property type="match status" value="1"/>
</dbReference>
<feature type="transmembrane region" description="Helical" evidence="7">
    <location>
        <begin position="48"/>
        <end position="73"/>
    </location>
</feature>
<dbReference type="SUPFAM" id="SSF161098">
    <property type="entry name" value="MetI-like"/>
    <property type="match status" value="1"/>
</dbReference>
<organism evidence="8 9">
    <name type="scientific">Leuconostoc mesenteroides</name>
    <dbReference type="NCBI Taxonomy" id="1245"/>
    <lineage>
        <taxon>Bacteria</taxon>
        <taxon>Bacillati</taxon>
        <taxon>Bacillota</taxon>
        <taxon>Bacilli</taxon>
        <taxon>Lactobacillales</taxon>
        <taxon>Lactobacillaceae</taxon>
        <taxon>Leuconostoc</taxon>
    </lineage>
</organism>
<evidence type="ECO:0000313" key="9">
    <source>
        <dbReference type="Proteomes" id="UP000469952"/>
    </source>
</evidence>
<evidence type="ECO:0000256" key="2">
    <source>
        <dbReference type="ARBA" id="ARBA00022448"/>
    </source>
</evidence>
<gene>
    <name evidence="8" type="ORF">GFV13_06230</name>
</gene>
<dbReference type="InterPro" id="IPR035906">
    <property type="entry name" value="MetI-like_sf"/>
</dbReference>
<comment type="similarity">
    <text evidence="7">Belongs to the binding-protein-dependent transport system permease family.</text>
</comment>
<dbReference type="Proteomes" id="UP000469952">
    <property type="component" value="Unassembled WGS sequence"/>
</dbReference>
<dbReference type="GO" id="GO:0005886">
    <property type="term" value="C:plasma membrane"/>
    <property type="evidence" value="ECO:0007669"/>
    <property type="project" value="UniProtKB-SubCell"/>
</dbReference>
<keyword evidence="2 7" id="KW-0813">Transport</keyword>
<dbReference type="InterPro" id="IPR000515">
    <property type="entry name" value="MetI-like"/>
</dbReference>
<evidence type="ECO:0000256" key="5">
    <source>
        <dbReference type="ARBA" id="ARBA00022989"/>
    </source>
</evidence>
<feature type="transmembrane region" description="Helical" evidence="7">
    <location>
        <begin position="100"/>
        <end position="123"/>
    </location>
</feature>
<evidence type="ECO:0000256" key="7">
    <source>
        <dbReference type="RuleBase" id="RU363032"/>
    </source>
</evidence>
<evidence type="ECO:0000256" key="3">
    <source>
        <dbReference type="ARBA" id="ARBA00022692"/>
    </source>
</evidence>
<dbReference type="PANTHER" id="PTHR30614">
    <property type="entry name" value="MEMBRANE COMPONENT OF AMINO ACID ABC TRANSPORTER"/>
    <property type="match status" value="1"/>
</dbReference>
<dbReference type="Gene3D" id="1.10.3720.10">
    <property type="entry name" value="MetI-like"/>
    <property type="match status" value="1"/>
</dbReference>
<keyword evidence="6 7" id="KW-0472">Membrane</keyword>
<comment type="subcellular location">
    <subcellularLocation>
        <location evidence="7">Cell membrane</location>
        <topology evidence="7">Multi-pass membrane protein</topology>
    </subcellularLocation>
    <subcellularLocation>
        <location evidence="1">Membrane</location>
        <topology evidence="1">Multi-pass membrane protein</topology>
    </subcellularLocation>
</comment>
<proteinExistence type="inferred from homology"/>
<protein>
    <submittedName>
        <fullName evidence="8">ABC transporter permease subunit</fullName>
    </submittedName>
</protein>
<dbReference type="GO" id="GO:0055085">
    <property type="term" value="P:transmembrane transport"/>
    <property type="evidence" value="ECO:0007669"/>
    <property type="project" value="InterPro"/>
</dbReference>
<dbReference type="InterPro" id="IPR043429">
    <property type="entry name" value="ArtM/GltK/GlnP/TcyL/YhdX-like"/>
</dbReference>
<dbReference type="EMBL" id="WIPA01000007">
    <property type="protein sequence ID" value="MQR26871.1"/>
    <property type="molecule type" value="Genomic_DNA"/>
</dbReference>
<evidence type="ECO:0000256" key="1">
    <source>
        <dbReference type="ARBA" id="ARBA00004141"/>
    </source>
</evidence>
<dbReference type="GeneID" id="29576952"/>
<keyword evidence="4" id="KW-0029">Amino-acid transport</keyword>
<keyword evidence="5 7" id="KW-1133">Transmembrane helix</keyword>
<name>A0A223XQJ2_LEUME</name>
<dbReference type="STRING" id="1245.ARA02_00620"/>
<evidence type="ECO:0000256" key="4">
    <source>
        <dbReference type="ARBA" id="ARBA00022970"/>
    </source>
</evidence>
<dbReference type="GO" id="GO:0006865">
    <property type="term" value="P:amino acid transport"/>
    <property type="evidence" value="ECO:0007669"/>
    <property type="project" value="UniProtKB-KW"/>
</dbReference>
<dbReference type="CDD" id="cd06261">
    <property type="entry name" value="TM_PBP2"/>
    <property type="match status" value="1"/>
</dbReference>
<dbReference type="OMA" id="REAWYCG"/>
<evidence type="ECO:0000256" key="6">
    <source>
        <dbReference type="ARBA" id="ARBA00023136"/>
    </source>
</evidence>
<reference evidence="8 9" key="1">
    <citation type="submission" date="2019-10" db="EMBL/GenBank/DDBJ databases">
        <title>WGS of Leuconostoc mesenteroides.</title>
        <authorList>
            <person name="Melo Bolivar J."/>
            <person name="Marino-Ramirez L."/>
            <person name="Villamil Diaz L.M."/>
        </authorList>
    </citation>
    <scope>NUCLEOTIDE SEQUENCE [LARGE SCALE GENOMIC DNA]</scope>
    <source>
        <strain evidence="8 9">M11</strain>
    </source>
</reference>
<feature type="transmembrane region" description="Helical" evidence="7">
    <location>
        <begin position="144"/>
        <end position="169"/>
    </location>
</feature>